<dbReference type="AlphaFoldDB" id="A0A915HRZ3"/>
<evidence type="ECO:0000313" key="3">
    <source>
        <dbReference type="WBParaSite" id="nRc.2.0.1.t04693-RA"/>
    </source>
</evidence>
<organism evidence="2 3">
    <name type="scientific">Romanomermis culicivorax</name>
    <name type="common">Nematode worm</name>
    <dbReference type="NCBI Taxonomy" id="13658"/>
    <lineage>
        <taxon>Eukaryota</taxon>
        <taxon>Metazoa</taxon>
        <taxon>Ecdysozoa</taxon>
        <taxon>Nematoda</taxon>
        <taxon>Enoplea</taxon>
        <taxon>Dorylaimia</taxon>
        <taxon>Mermithida</taxon>
        <taxon>Mermithoidea</taxon>
        <taxon>Mermithidae</taxon>
        <taxon>Romanomermis</taxon>
    </lineage>
</organism>
<keyword evidence="2" id="KW-1185">Reference proteome</keyword>
<sequence length="61" mass="6644">MQLCQNDNSASQTGSLQQPPVQTVATQQSVSIQRDTSLDNAGLSLDQFCTSYKDKFDSICT</sequence>
<protein>
    <submittedName>
        <fullName evidence="3">Uncharacterized protein</fullName>
    </submittedName>
</protein>
<dbReference type="WBParaSite" id="nRc.2.0.1.t04693-RA">
    <property type="protein sequence ID" value="nRc.2.0.1.t04693-RA"/>
    <property type="gene ID" value="nRc.2.0.1.g04693"/>
</dbReference>
<feature type="compositionally biased region" description="Polar residues" evidence="1">
    <location>
        <begin position="1"/>
        <end position="16"/>
    </location>
</feature>
<name>A0A915HRZ3_ROMCU</name>
<accession>A0A915HRZ3</accession>
<reference evidence="3" key="1">
    <citation type="submission" date="2022-11" db="UniProtKB">
        <authorList>
            <consortium name="WormBaseParasite"/>
        </authorList>
    </citation>
    <scope>IDENTIFICATION</scope>
</reference>
<dbReference type="Proteomes" id="UP000887565">
    <property type="component" value="Unplaced"/>
</dbReference>
<evidence type="ECO:0000313" key="2">
    <source>
        <dbReference type="Proteomes" id="UP000887565"/>
    </source>
</evidence>
<evidence type="ECO:0000256" key="1">
    <source>
        <dbReference type="SAM" id="MobiDB-lite"/>
    </source>
</evidence>
<feature type="region of interest" description="Disordered" evidence="1">
    <location>
        <begin position="1"/>
        <end position="28"/>
    </location>
</feature>
<proteinExistence type="predicted"/>
<feature type="compositionally biased region" description="Low complexity" evidence="1">
    <location>
        <begin position="17"/>
        <end position="28"/>
    </location>
</feature>